<gene>
    <name evidence="2" type="ORF">S06H3_28434</name>
</gene>
<proteinExistence type="predicted"/>
<comment type="caution">
    <text evidence="2">The sequence shown here is derived from an EMBL/GenBank/DDBJ whole genome shotgun (WGS) entry which is preliminary data.</text>
</comment>
<accession>X1MBY5</accession>
<dbReference type="InterPro" id="IPR021810">
    <property type="entry name" value="T1RH-like_C"/>
</dbReference>
<reference evidence="2" key="1">
    <citation type="journal article" date="2014" name="Front. Microbiol.">
        <title>High frequency of phylogenetically diverse reductive dehalogenase-homologous genes in deep subseafloor sedimentary metagenomes.</title>
        <authorList>
            <person name="Kawai M."/>
            <person name="Futagami T."/>
            <person name="Toyoda A."/>
            <person name="Takaki Y."/>
            <person name="Nishi S."/>
            <person name="Hori S."/>
            <person name="Arai W."/>
            <person name="Tsubouchi T."/>
            <person name="Morono Y."/>
            <person name="Uchiyama I."/>
            <person name="Ito T."/>
            <person name="Fujiyama A."/>
            <person name="Inagaki F."/>
            <person name="Takami H."/>
        </authorList>
    </citation>
    <scope>NUCLEOTIDE SEQUENCE</scope>
    <source>
        <strain evidence="2">Expedition CK06-06</strain>
    </source>
</reference>
<protein>
    <recommendedName>
        <fullName evidence="1">Type I restriction enzyme HindI endonuclease subunit-like C-terminal domain-containing protein</fullName>
    </recommendedName>
</protein>
<evidence type="ECO:0000259" key="1">
    <source>
        <dbReference type="Pfam" id="PF11867"/>
    </source>
</evidence>
<dbReference type="AlphaFoldDB" id="X1MBY5"/>
<organism evidence="2">
    <name type="scientific">marine sediment metagenome</name>
    <dbReference type="NCBI Taxonomy" id="412755"/>
    <lineage>
        <taxon>unclassified sequences</taxon>
        <taxon>metagenomes</taxon>
        <taxon>ecological metagenomes</taxon>
    </lineage>
</organism>
<sequence length="60" mass="6430">MKPETGVTALSKVFALAVPAPDAIQIRDDVGFFQAVRSVLKKTTGGSGGPKHEEKIELRH</sequence>
<dbReference type="Pfam" id="PF11867">
    <property type="entry name" value="T1RH-like_C"/>
    <property type="match status" value="1"/>
</dbReference>
<name>X1MBY5_9ZZZZ</name>
<dbReference type="EMBL" id="BARV01016592">
    <property type="protein sequence ID" value="GAI28793.1"/>
    <property type="molecule type" value="Genomic_DNA"/>
</dbReference>
<feature type="domain" description="Type I restriction enzyme HindI endonuclease subunit-like C-terminal" evidence="1">
    <location>
        <begin position="7"/>
        <end position="51"/>
    </location>
</feature>
<evidence type="ECO:0000313" key="2">
    <source>
        <dbReference type="EMBL" id="GAI28793.1"/>
    </source>
</evidence>